<accession>A0A8X7WIR9</accession>
<evidence type="ECO:0000313" key="1">
    <source>
        <dbReference type="EMBL" id="KAG2329595.1"/>
    </source>
</evidence>
<proteinExistence type="predicted"/>
<reference evidence="1 2" key="1">
    <citation type="submission" date="2020-02" db="EMBL/GenBank/DDBJ databases">
        <authorList>
            <person name="Ma Q."/>
            <person name="Huang Y."/>
            <person name="Song X."/>
            <person name="Pei D."/>
        </authorList>
    </citation>
    <scope>NUCLEOTIDE SEQUENCE [LARGE SCALE GENOMIC DNA]</scope>
    <source>
        <strain evidence="1">Sxm20200214</strain>
        <tissue evidence="1">Leaf</tissue>
    </source>
</reference>
<comment type="caution">
    <text evidence="1">The sequence shown here is derived from an EMBL/GenBank/DDBJ whole genome shotgun (WGS) entry which is preliminary data.</text>
</comment>
<dbReference type="AlphaFoldDB" id="A0A8X7WIR9"/>
<evidence type="ECO:0000313" key="2">
    <source>
        <dbReference type="Proteomes" id="UP000886595"/>
    </source>
</evidence>
<gene>
    <name evidence="1" type="ORF">Bca52824_000775</name>
</gene>
<dbReference type="Proteomes" id="UP000886595">
    <property type="component" value="Unassembled WGS sequence"/>
</dbReference>
<name>A0A8X7WIR9_BRACI</name>
<sequence length="62" mass="6868">MHVNSGFFGYSDLRSDCVVLFPNFWSHSESSLEGVVDGGWLLGLDFGRSYFSLAVPCTFVDV</sequence>
<protein>
    <submittedName>
        <fullName evidence="1">Uncharacterized protein</fullName>
    </submittedName>
</protein>
<organism evidence="1 2">
    <name type="scientific">Brassica carinata</name>
    <name type="common">Ethiopian mustard</name>
    <name type="synonym">Abyssinian cabbage</name>
    <dbReference type="NCBI Taxonomy" id="52824"/>
    <lineage>
        <taxon>Eukaryota</taxon>
        <taxon>Viridiplantae</taxon>
        <taxon>Streptophyta</taxon>
        <taxon>Embryophyta</taxon>
        <taxon>Tracheophyta</taxon>
        <taxon>Spermatophyta</taxon>
        <taxon>Magnoliopsida</taxon>
        <taxon>eudicotyledons</taxon>
        <taxon>Gunneridae</taxon>
        <taxon>Pentapetalae</taxon>
        <taxon>rosids</taxon>
        <taxon>malvids</taxon>
        <taxon>Brassicales</taxon>
        <taxon>Brassicaceae</taxon>
        <taxon>Brassiceae</taxon>
        <taxon>Brassica</taxon>
    </lineage>
</organism>
<dbReference type="EMBL" id="JAAMPC010000001">
    <property type="protein sequence ID" value="KAG2329595.1"/>
    <property type="molecule type" value="Genomic_DNA"/>
</dbReference>
<keyword evidence="2" id="KW-1185">Reference proteome</keyword>